<organism evidence="1 2">
    <name type="scientific">Parvularcula lutaonensis</name>
    <dbReference type="NCBI Taxonomy" id="491923"/>
    <lineage>
        <taxon>Bacteria</taxon>
        <taxon>Pseudomonadati</taxon>
        <taxon>Pseudomonadota</taxon>
        <taxon>Alphaproteobacteria</taxon>
        <taxon>Parvularculales</taxon>
        <taxon>Parvularculaceae</taxon>
        <taxon>Parvularcula</taxon>
    </lineage>
</organism>
<comment type="caution">
    <text evidence="1">The sequence shown here is derived from an EMBL/GenBank/DDBJ whole genome shotgun (WGS) entry which is preliminary data.</text>
</comment>
<dbReference type="EMBL" id="JBHRVA010000002">
    <property type="protein sequence ID" value="MFC3302759.1"/>
    <property type="molecule type" value="Genomic_DNA"/>
</dbReference>
<reference evidence="2" key="1">
    <citation type="journal article" date="2019" name="Int. J. Syst. Evol. Microbiol.">
        <title>The Global Catalogue of Microorganisms (GCM) 10K type strain sequencing project: providing services to taxonomists for standard genome sequencing and annotation.</title>
        <authorList>
            <consortium name="The Broad Institute Genomics Platform"/>
            <consortium name="The Broad Institute Genome Sequencing Center for Infectious Disease"/>
            <person name="Wu L."/>
            <person name="Ma J."/>
        </authorList>
    </citation>
    <scope>NUCLEOTIDE SEQUENCE [LARGE SCALE GENOMIC DNA]</scope>
    <source>
        <strain evidence="2">KCTC 22245</strain>
    </source>
</reference>
<dbReference type="Proteomes" id="UP001595607">
    <property type="component" value="Unassembled WGS sequence"/>
</dbReference>
<gene>
    <name evidence="1" type="ORF">ACFONP_08450</name>
</gene>
<keyword evidence="2" id="KW-1185">Reference proteome</keyword>
<dbReference type="RefSeq" id="WP_189571488.1">
    <property type="nucleotide sequence ID" value="NZ_BMXU01000001.1"/>
</dbReference>
<evidence type="ECO:0000313" key="2">
    <source>
        <dbReference type="Proteomes" id="UP001595607"/>
    </source>
</evidence>
<sequence length="65" mass="7258">MSDKAAQTLDEDAIRRIIEATVAAAGEPDPSTLPHLVRQRLQGQATGDIDLEQYIKRVLREMRKA</sequence>
<proteinExistence type="predicted"/>
<protein>
    <recommendedName>
        <fullName evidence="3">Antitoxin VbhA domain-containing protein</fullName>
    </recommendedName>
</protein>
<name>A0ABV7MBB7_9PROT</name>
<evidence type="ECO:0000313" key="1">
    <source>
        <dbReference type="EMBL" id="MFC3302759.1"/>
    </source>
</evidence>
<accession>A0ABV7MBB7</accession>
<evidence type="ECO:0008006" key="3">
    <source>
        <dbReference type="Google" id="ProtNLM"/>
    </source>
</evidence>